<dbReference type="EMBL" id="CADCUM010000074">
    <property type="protein sequence ID" value="CAA9381181.1"/>
    <property type="molecule type" value="Genomic_DNA"/>
</dbReference>
<feature type="compositionally biased region" description="Basic residues" evidence="1">
    <location>
        <begin position="273"/>
        <end position="302"/>
    </location>
</feature>
<feature type="compositionally biased region" description="Basic and acidic residues" evidence="1">
    <location>
        <begin position="321"/>
        <end position="339"/>
    </location>
</feature>
<name>A0A6J4ND99_9ACTN</name>
<feature type="compositionally biased region" description="Basic residues" evidence="1">
    <location>
        <begin position="1"/>
        <end position="13"/>
    </location>
</feature>
<sequence>ADLHRARPRHHLPSPRTTPSSRGVRRGRDAARARRRPPRRRRHRPRGLPGARGRLDGHRPDAHPGEGVGDPAVRVRGQADPHRLGVRGRAAARRRRRHHRREPPRRRSAHAGRAGRHRRRAGRAPARGRSSGPPTCPGRRTGRCHDVVVPAPARGQGDRRAVRWDGRSDAARGRAGGGRPRRGRSGSGSSRTLGDVVPPQRDRCHAARRRRPRACVPEGSRGAVRRHHQAPHPQRRLLPGRHPAVPAGGGRRELVADHRRRRRQGGHADLRRPGRHAARRARHHAHLRVQRGRREARRRGALARRTPQGRARPRGHRLHQGRPDPLDRRRGHDDLDAARGRSRRPGLAHRHRHERRAAAARARLPGAHGRPRPLRVRERVQVDHQDDADDVRRRAGLLDRARLGGRRADQGLEPHRHPQAALRVAGREGHHRRDRLGPDRRHREGRGPHRRQGLAGGQARPRGRQGLLAPVVPRVGRRAGPALRGLPSHHQGRHRADRGQGGPVPRGLQRAAGDRRHHHL</sequence>
<feature type="region of interest" description="Disordered" evidence="1">
    <location>
        <begin position="1"/>
        <end position="377"/>
    </location>
</feature>
<feature type="compositionally biased region" description="Low complexity" evidence="1">
    <location>
        <begin position="123"/>
        <end position="133"/>
    </location>
</feature>
<feature type="compositionally biased region" description="Basic residues" evidence="1">
    <location>
        <begin position="340"/>
        <end position="355"/>
    </location>
</feature>
<feature type="non-terminal residue" evidence="2">
    <location>
        <position position="1"/>
    </location>
</feature>
<evidence type="ECO:0000313" key="2">
    <source>
        <dbReference type="EMBL" id="CAA9381181.1"/>
    </source>
</evidence>
<feature type="compositionally biased region" description="Basic residues" evidence="1">
    <location>
        <begin position="223"/>
        <end position="239"/>
    </location>
</feature>
<accession>A0A6J4ND99</accession>
<feature type="compositionally biased region" description="Basic residues" evidence="1">
    <location>
        <begin position="33"/>
        <end position="46"/>
    </location>
</feature>
<feature type="compositionally biased region" description="Low complexity" evidence="1">
    <location>
        <begin position="457"/>
        <end position="468"/>
    </location>
</feature>
<gene>
    <name evidence="2" type="ORF">AVDCRST_MAG32-1661</name>
</gene>
<reference evidence="2" key="1">
    <citation type="submission" date="2020-02" db="EMBL/GenBank/DDBJ databases">
        <authorList>
            <person name="Meier V. D."/>
        </authorList>
    </citation>
    <scope>NUCLEOTIDE SEQUENCE</scope>
    <source>
        <strain evidence="2">AVDCRST_MAG32</strain>
    </source>
</reference>
<evidence type="ECO:0000256" key="1">
    <source>
        <dbReference type="SAM" id="MobiDB-lite"/>
    </source>
</evidence>
<feature type="compositionally biased region" description="Basic and acidic residues" evidence="1">
    <location>
        <begin position="156"/>
        <end position="172"/>
    </location>
</feature>
<feature type="compositionally biased region" description="Basic residues" evidence="1">
    <location>
        <begin position="311"/>
        <end position="320"/>
    </location>
</feature>
<protein>
    <submittedName>
        <fullName evidence="2">Probable sulfite oxidase</fullName>
    </submittedName>
</protein>
<proteinExistence type="predicted"/>
<feature type="compositionally biased region" description="Basic residues" evidence="1">
    <location>
        <begin position="84"/>
        <end position="122"/>
    </location>
</feature>
<feature type="compositionally biased region" description="Basic and acidic residues" evidence="1">
    <location>
        <begin position="405"/>
        <end position="416"/>
    </location>
</feature>
<feature type="compositionally biased region" description="Basic and acidic residues" evidence="1">
    <location>
        <begin position="435"/>
        <end position="447"/>
    </location>
</feature>
<feature type="region of interest" description="Disordered" evidence="1">
    <location>
        <begin position="405"/>
        <end position="520"/>
    </location>
</feature>
<organism evidence="2">
    <name type="scientific">uncultured Nocardioides sp</name>
    <dbReference type="NCBI Taxonomy" id="198441"/>
    <lineage>
        <taxon>Bacteria</taxon>
        <taxon>Bacillati</taxon>
        <taxon>Actinomycetota</taxon>
        <taxon>Actinomycetes</taxon>
        <taxon>Propionibacteriales</taxon>
        <taxon>Nocardioidaceae</taxon>
        <taxon>Nocardioides</taxon>
        <taxon>environmental samples</taxon>
    </lineage>
</organism>
<feature type="compositionally biased region" description="Low complexity" evidence="1">
    <location>
        <begin position="359"/>
        <end position="368"/>
    </location>
</feature>
<feature type="non-terminal residue" evidence="2">
    <location>
        <position position="520"/>
    </location>
</feature>
<dbReference type="AlphaFoldDB" id="A0A6J4ND99"/>
<feature type="compositionally biased region" description="Basic and acidic residues" evidence="1">
    <location>
        <begin position="53"/>
        <end position="64"/>
    </location>
</feature>